<dbReference type="Proteomes" id="UP001241758">
    <property type="component" value="Unassembled WGS sequence"/>
</dbReference>
<organism evidence="1 2">
    <name type="scientific">Actinoplanes sandaracinus</name>
    <dbReference type="NCBI Taxonomy" id="3045177"/>
    <lineage>
        <taxon>Bacteria</taxon>
        <taxon>Bacillati</taxon>
        <taxon>Actinomycetota</taxon>
        <taxon>Actinomycetes</taxon>
        <taxon>Micromonosporales</taxon>
        <taxon>Micromonosporaceae</taxon>
        <taxon>Actinoplanes</taxon>
    </lineage>
</organism>
<protein>
    <submittedName>
        <fullName evidence="1">Uncharacterized protein</fullName>
    </submittedName>
</protein>
<keyword evidence="2" id="KW-1185">Reference proteome</keyword>
<evidence type="ECO:0000313" key="1">
    <source>
        <dbReference type="EMBL" id="MDI6105900.1"/>
    </source>
</evidence>
<sequence>MCAPVPTDIDSLLQQPPVQQLDHDLHVSWLLQPEWTDATNAVLDEILRLATALGALSLAPQAIDVLQRLGAALIPLHHRRR</sequence>
<name>A0ABT6X1M9_9ACTN</name>
<dbReference type="EMBL" id="JASCTH010000060">
    <property type="protein sequence ID" value="MDI6105900.1"/>
    <property type="molecule type" value="Genomic_DNA"/>
</dbReference>
<proteinExistence type="predicted"/>
<accession>A0ABT6X1M9</accession>
<dbReference type="RefSeq" id="WP_282767365.1">
    <property type="nucleotide sequence ID" value="NZ_JASCTH010000060.1"/>
</dbReference>
<evidence type="ECO:0000313" key="2">
    <source>
        <dbReference type="Proteomes" id="UP001241758"/>
    </source>
</evidence>
<reference evidence="1 2" key="1">
    <citation type="submission" date="2023-05" db="EMBL/GenBank/DDBJ databases">
        <title>Actinoplanes sp. NEAU-A12 genome sequencing.</title>
        <authorList>
            <person name="Wang Z.-S."/>
        </authorList>
    </citation>
    <scope>NUCLEOTIDE SEQUENCE [LARGE SCALE GENOMIC DNA]</scope>
    <source>
        <strain evidence="1 2">NEAU-A12</strain>
    </source>
</reference>
<comment type="caution">
    <text evidence="1">The sequence shown here is derived from an EMBL/GenBank/DDBJ whole genome shotgun (WGS) entry which is preliminary data.</text>
</comment>
<gene>
    <name evidence="1" type="ORF">QLQ12_45755</name>
</gene>